<evidence type="ECO:0000256" key="1">
    <source>
        <dbReference type="SAM" id="MobiDB-lite"/>
    </source>
</evidence>
<evidence type="ECO:0000313" key="4">
    <source>
        <dbReference type="Proteomes" id="UP001596174"/>
    </source>
</evidence>
<gene>
    <name evidence="3" type="ORF">ACFP3V_31380</name>
</gene>
<accession>A0ABW1GAM7</accession>
<feature type="non-terminal residue" evidence="3">
    <location>
        <position position="310"/>
    </location>
</feature>
<dbReference type="EMBL" id="JBHSQJ010000214">
    <property type="protein sequence ID" value="MFC5911694.1"/>
    <property type="molecule type" value="Genomic_DNA"/>
</dbReference>
<feature type="non-terminal residue" evidence="3">
    <location>
        <position position="1"/>
    </location>
</feature>
<name>A0ABW1GAM7_9ACTN</name>
<evidence type="ECO:0000259" key="2">
    <source>
        <dbReference type="Pfam" id="PF02720"/>
    </source>
</evidence>
<proteinExistence type="predicted"/>
<feature type="compositionally biased region" description="Low complexity" evidence="1">
    <location>
        <begin position="288"/>
        <end position="310"/>
    </location>
</feature>
<dbReference type="InterPro" id="IPR003870">
    <property type="entry name" value="DUF222"/>
</dbReference>
<feature type="region of interest" description="Disordered" evidence="1">
    <location>
        <begin position="266"/>
        <end position="310"/>
    </location>
</feature>
<organism evidence="3 4">
    <name type="scientific">Streptacidiphilus monticola</name>
    <dbReference type="NCBI Taxonomy" id="2161674"/>
    <lineage>
        <taxon>Bacteria</taxon>
        <taxon>Bacillati</taxon>
        <taxon>Actinomycetota</taxon>
        <taxon>Actinomycetes</taxon>
        <taxon>Kitasatosporales</taxon>
        <taxon>Streptomycetaceae</taxon>
        <taxon>Streptacidiphilus</taxon>
    </lineage>
</organism>
<evidence type="ECO:0000313" key="3">
    <source>
        <dbReference type="EMBL" id="MFC5911694.1"/>
    </source>
</evidence>
<sequence>VDPLACLPGVRAVVAALAAESDEDLRWGGPDRLAEQVLALQRARELLEAQLLRRVAVMDATDAHRVVRARSVKGFLAQHAQLTDAHARDLVDRARRLRQVPPVAAAFAAGALSADQAATITRDLVHVQDQDLREQGACFLLDQAPRLHLPQLSRVSRELRARLSLEDEREPAPRRTWVRLAATGTSDDPFWVLSGELSATCGEKLRTALEAVMADPTPDGTKSHSERMGDALDLLATAALDRGDLPVTGGQRPHLTLIADLTTLQHCPTHPPLPQPAPEPAPRPAPGPAGAAQGPAGAAAGSPVGAVDGP</sequence>
<dbReference type="Pfam" id="PF02720">
    <property type="entry name" value="DUF222"/>
    <property type="match status" value="1"/>
</dbReference>
<feature type="compositionally biased region" description="Pro residues" evidence="1">
    <location>
        <begin position="269"/>
        <end position="287"/>
    </location>
</feature>
<feature type="domain" description="DUF222" evidence="2">
    <location>
        <begin position="39"/>
        <end position="263"/>
    </location>
</feature>
<dbReference type="RefSeq" id="WP_380591112.1">
    <property type="nucleotide sequence ID" value="NZ_JBHSQJ010000214.1"/>
</dbReference>
<dbReference type="Proteomes" id="UP001596174">
    <property type="component" value="Unassembled WGS sequence"/>
</dbReference>
<comment type="caution">
    <text evidence="3">The sequence shown here is derived from an EMBL/GenBank/DDBJ whole genome shotgun (WGS) entry which is preliminary data.</text>
</comment>
<reference evidence="4" key="1">
    <citation type="journal article" date="2019" name="Int. J. Syst. Evol. Microbiol.">
        <title>The Global Catalogue of Microorganisms (GCM) 10K type strain sequencing project: providing services to taxonomists for standard genome sequencing and annotation.</title>
        <authorList>
            <consortium name="The Broad Institute Genomics Platform"/>
            <consortium name="The Broad Institute Genome Sequencing Center for Infectious Disease"/>
            <person name="Wu L."/>
            <person name="Ma J."/>
        </authorList>
    </citation>
    <scope>NUCLEOTIDE SEQUENCE [LARGE SCALE GENOMIC DNA]</scope>
    <source>
        <strain evidence="4">JCM 4816</strain>
    </source>
</reference>
<keyword evidence="4" id="KW-1185">Reference proteome</keyword>
<protein>
    <submittedName>
        <fullName evidence="3">DUF222 domain-containing protein</fullName>
    </submittedName>
</protein>